<feature type="compositionally biased region" description="Low complexity" evidence="1">
    <location>
        <begin position="288"/>
        <end position="304"/>
    </location>
</feature>
<dbReference type="AlphaFoldDB" id="A0A3S2W945"/>
<gene>
    <name evidence="2" type="ORF">EOI86_13635</name>
</gene>
<keyword evidence="3" id="KW-1185">Reference proteome</keyword>
<protein>
    <submittedName>
        <fullName evidence="2">Uncharacterized protein</fullName>
    </submittedName>
</protein>
<dbReference type="OrthoDB" id="5769175at2"/>
<dbReference type="Proteomes" id="UP000287447">
    <property type="component" value="Unassembled WGS sequence"/>
</dbReference>
<feature type="region of interest" description="Disordered" evidence="1">
    <location>
        <begin position="156"/>
        <end position="178"/>
    </location>
</feature>
<accession>A0A3S2W945</accession>
<evidence type="ECO:0000256" key="1">
    <source>
        <dbReference type="SAM" id="MobiDB-lite"/>
    </source>
</evidence>
<organism evidence="2 3">
    <name type="scientific">Hwanghaeella grinnelliae</name>
    <dbReference type="NCBI Taxonomy" id="2500179"/>
    <lineage>
        <taxon>Bacteria</taxon>
        <taxon>Pseudomonadati</taxon>
        <taxon>Pseudomonadota</taxon>
        <taxon>Alphaproteobacteria</taxon>
        <taxon>Rhodospirillales</taxon>
        <taxon>Rhodospirillaceae</taxon>
        <taxon>Hwanghaeella</taxon>
    </lineage>
</organism>
<dbReference type="RefSeq" id="WP_127765731.1">
    <property type="nucleotide sequence ID" value="NZ_SADE01000002.1"/>
</dbReference>
<feature type="region of interest" description="Disordered" evidence="1">
    <location>
        <begin position="288"/>
        <end position="317"/>
    </location>
</feature>
<evidence type="ECO:0000313" key="2">
    <source>
        <dbReference type="EMBL" id="RVU36255.1"/>
    </source>
</evidence>
<reference evidence="3" key="1">
    <citation type="submission" date="2019-01" db="EMBL/GenBank/DDBJ databases">
        <title>Gri0909 isolated from a small marine red alga.</title>
        <authorList>
            <person name="Kim J."/>
            <person name="Jeong S.E."/>
            <person name="Jeon C.O."/>
        </authorList>
    </citation>
    <scope>NUCLEOTIDE SEQUENCE [LARGE SCALE GENOMIC DNA]</scope>
    <source>
        <strain evidence="3">Gri0909</strain>
    </source>
</reference>
<proteinExistence type="predicted"/>
<comment type="caution">
    <text evidence="2">The sequence shown here is derived from an EMBL/GenBank/DDBJ whole genome shotgun (WGS) entry which is preliminary data.</text>
</comment>
<evidence type="ECO:0000313" key="3">
    <source>
        <dbReference type="Proteomes" id="UP000287447"/>
    </source>
</evidence>
<name>A0A3S2W945_9PROT</name>
<sequence length="427" mass="42842">MTPQDRIDTGFAPWSLMTPDPAKARATRPQVQTAARVHEDKRAPEMAPDDGYLFGDDGLSFGDVLDIVNPLQHLPVVGALYRSITGDEASPGAKMAGGAIYGGPLGFASAMINNAIEETTGDDVMGHMLAMVGLGEDGGEGGDGIAAGDALADSGAAGPAGANAGTTGPTLPPGTIPVGSEAELAAMAMAAGMSNPGTSNGGGARQLDQAQAAFLERLAAKASGGSNAAGAIQAETDAEPLDALLAGQQTAAVEKGSGRKDYRGVARLSPEMAQHLAMLAQAGSPSQALAQQAAAQQTQGTRPAGSQARASEQQDMRAASAKYSAALPLSIDGAAPAANPFAALQAKADEPDPFETAMNRLGLNPPTVKTRGGEDTQSKVMEAAFGPGQSQTANLAEAAGITAPPGAAVPSAMMDALNRYQAMKQQG</sequence>
<feature type="region of interest" description="Disordered" evidence="1">
    <location>
        <begin position="18"/>
        <end position="41"/>
    </location>
</feature>
<feature type="compositionally biased region" description="Low complexity" evidence="1">
    <location>
        <begin position="156"/>
        <end position="169"/>
    </location>
</feature>
<dbReference type="EMBL" id="SADE01000002">
    <property type="protein sequence ID" value="RVU36255.1"/>
    <property type="molecule type" value="Genomic_DNA"/>
</dbReference>